<organism evidence="9 10">
    <name type="scientific">Pseudomonas flexibilis</name>
    <dbReference type="NCBI Taxonomy" id="706570"/>
    <lineage>
        <taxon>Bacteria</taxon>
        <taxon>Pseudomonadati</taxon>
        <taxon>Pseudomonadota</taxon>
        <taxon>Gammaproteobacteria</taxon>
        <taxon>Pseudomonadales</taxon>
        <taxon>Pseudomonadaceae</taxon>
        <taxon>Pseudomonas</taxon>
    </lineage>
</organism>
<keyword evidence="3 6" id="KW-0812">Transmembrane</keyword>
<dbReference type="InterPro" id="IPR003856">
    <property type="entry name" value="LPS_length_determ_N"/>
</dbReference>
<dbReference type="AlphaFoldDB" id="A0A0B3BY30"/>
<comment type="subcellular location">
    <subcellularLocation>
        <location evidence="1">Cell membrane</location>
        <topology evidence="1">Multi-pass membrane protein</topology>
    </subcellularLocation>
</comment>
<dbReference type="InterPro" id="IPR032807">
    <property type="entry name" value="GNVR"/>
</dbReference>
<keyword evidence="10" id="KW-1185">Reference proteome</keyword>
<evidence type="ECO:0000256" key="4">
    <source>
        <dbReference type="ARBA" id="ARBA00022989"/>
    </source>
</evidence>
<feature type="transmembrane region" description="Helical" evidence="6">
    <location>
        <begin position="311"/>
        <end position="331"/>
    </location>
</feature>
<dbReference type="Proteomes" id="UP000030980">
    <property type="component" value="Unassembled WGS sequence"/>
</dbReference>
<dbReference type="RefSeq" id="WP_039606365.1">
    <property type="nucleotide sequence ID" value="NZ_FMUP01000001.1"/>
</dbReference>
<dbReference type="Gene3D" id="3.30.1890.10">
    <property type="entry name" value="FepE-like"/>
    <property type="match status" value="1"/>
</dbReference>
<name>A0A0B3BY30_9PSED</name>
<evidence type="ECO:0000259" key="7">
    <source>
        <dbReference type="Pfam" id="PF02706"/>
    </source>
</evidence>
<keyword evidence="2" id="KW-1003">Cell membrane</keyword>
<dbReference type="Pfam" id="PF13807">
    <property type="entry name" value="GNVR"/>
    <property type="match status" value="1"/>
</dbReference>
<proteinExistence type="predicted"/>
<dbReference type="GO" id="GO:0005886">
    <property type="term" value="C:plasma membrane"/>
    <property type="evidence" value="ECO:0007669"/>
    <property type="project" value="UniProtKB-SubCell"/>
</dbReference>
<dbReference type="OrthoDB" id="8113255at2"/>
<evidence type="ECO:0000313" key="10">
    <source>
        <dbReference type="Proteomes" id="UP000030980"/>
    </source>
</evidence>
<comment type="caution">
    <text evidence="9">The sequence shown here is derived from an EMBL/GenBank/DDBJ whole genome shotgun (WGS) entry which is preliminary data.</text>
</comment>
<evidence type="ECO:0000259" key="8">
    <source>
        <dbReference type="Pfam" id="PF13807"/>
    </source>
</evidence>
<dbReference type="PANTHER" id="PTHR32309">
    <property type="entry name" value="TYROSINE-PROTEIN KINASE"/>
    <property type="match status" value="1"/>
</dbReference>
<keyword evidence="4 6" id="KW-1133">Transmembrane helix</keyword>
<evidence type="ECO:0000256" key="5">
    <source>
        <dbReference type="ARBA" id="ARBA00023136"/>
    </source>
</evidence>
<evidence type="ECO:0000256" key="2">
    <source>
        <dbReference type="ARBA" id="ARBA00022475"/>
    </source>
</evidence>
<feature type="domain" description="Tyrosine-protein kinase G-rich" evidence="8">
    <location>
        <begin position="295"/>
        <end position="333"/>
    </location>
</feature>
<evidence type="ECO:0000313" key="9">
    <source>
        <dbReference type="EMBL" id="KHO65976.1"/>
    </source>
</evidence>
<dbReference type="GO" id="GO:0004713">
    <property type="term" value="F:protein tyrosine kinase activity"/>
    <property type="evidence" value="ECO:0007669"/>
    <property type="project" value="TreeGrafter"/>
</dbReference>
<dbReference type="PANTHER" id="PTHR32309:SF13">
    <property type="entry name" value="FERRIC ENTEROBACTIN TRANSPORT PROTEIN FEPE"/>
    <property type="match status" value="1"/>
</dbReference>
<dbReference type="InterPro" id="IPR050445">
    <property type="entry name" value="Bact_polysacc_biosynth/exp"/>
</dbReference>
<dbReference type="STRING" id="706570.PT85_05000"/>
<dbReference type="SUPFAM" id="SSF160355">
    <property type="entry name" value="Bacterial polysaccharide co-polymerase-like"/>
    <property type="match status" value="1"/>
</dbReference>
<keyword evidence="5 6" id="KW-0472">Membrane</keyword>
<sequence length="349" mass="39067">MQKQEGDARAYQNDEIDLVELVKGLWAQKWLIVAVTVLVAACAGAYAFLAKPVYETRASLLPPNLSDIAEYNLGRSEAKLTLFSVADVYSVFTNNLASESLRREFFQQVYLPSLEETGKNVAEDQLWNSFNEQLTVSAPRKQQPTYWEVKLQHKDPQQAAEWVNLFVAKASEKTEQDMQQNVKSEIDIRVQSVMRRIEALRNTAKQRRQDRVAQLEEALDIAEGTGIESVQVSTWQNFSAPEYMRGAKAIRLELEVLRKRQSDDPFITELRSLQESLDFLKGVDVSPDNVAAFTLDNAAQVPETPIKPKKALILALGLVLGGMLGVFIALVRGMVRGALAKQSRAPVTV</sequence>
<evidence type="ECO:0000256" key="3">
    <source>
        <dbReference type="ARBA" id="ARBA00022692"/>
    </source>
</evidence>
<protein>
    <submittedName>
        <fullName evidence="9">Chain-length determining protein</fullName>
    </submittedName>
</protein>
<dbReference type="Pfam" id="PF02706">
    <property type="entry name" value="Wzz"/>
    <property type="match status" value="1"/>
</dbReference>
<reference evidence="9" key="1">
    <citation type="submission" date="2014-11" db="EMBL/GenBank/DDBJ databases">
        <title>Genome sequence of Pseudomonas tuomuerensis JCM 14085.</title>
        <authorList>
            <person name="Shin S.-K."/>
            <person name="Yi H."/>
        </authorList>
    </citation>
    <scope>NUCLEOTIDE SEQUENCE [LARGE SCALE GENOMIC DNA]</scope>
    <source>
        <strain evidence="9">JCM 14085</strain>
    </source>
</reference>
<evidence type="ECO:0000256" key="1">
    <source>
        <dbReference type="ARBA" id="ARBA00004651"/>
    </source>
</evidence>
<dbReference type="EMBL" id="JTAK01000002">
    <property type="protein sequence ID" value="KHO65976.1"/>
    <property type="molecule type" value="Genomic_DNA"/>
</dbReference>
<accession>A0A0B3BY30</accession>
<feature type="domain" description="Polysaccharide chain length determinant N-terminal" evidence="7">
    <location>
        <begin position="14"/>
        <end position="108"/>
    </location>
</feature>
<gene>
    <name evidence="9" type="ORF">PT85_05000</name>
</gene>
<feature type="transmembrane region" description="Helical" evidence="6">
    <location>
        <begin position="30"/>
        <end position="49"/>
    </location>
</feature>
<evidence type="ECO:0000256" key="6">
    <source>
        <dbReference type="SAM" id="Phobius"/>
    </source>
</evidence>